<evidence type="ECO:0000313" key="1">
    <source>
        <dbReference type="EMBL" id="MBW0541133.1"/>
    </source>
</evidence>
<gene>
    <name evidence="1" type="ORF">O181_080848</name>
</gene>
<dbReference type="AlphaFoldDB" id="A0A9Q3IGW5"/>
<protein>
    <submittedName>
        <fullName evidence="1">Uncharacterized protein</fullName>
    </submittedName>
</protein>
<proteinExistence type="predicted"/>
<accession>A0A9Q3IGW5</accession>
<sequence length="144" mass="16207">MNLRGIGGHTASLVALSEFIAIISASGEETQIHFLFAKRSVQKLLGRTFLADNNIRLEFSHKQGEILNYQERDGRRLCMPTCKPQAIVWQAGPPRGMYLYNMEKLAGKNPGEKFQNAKGDNTMIYLIQKTHKLSIPPKSDKFGQ</sequence>
<dbReference type="Proteomes" id="UP000765509">
    <property type="component" value="Unassembled WGS sequence"/>
</dbReference>
<evidence type="ECO:0000313" key="2">
    <source>
        <dbReference type="Proteomes" id="UP000765509"/>
    </source>
</evidence>
<name>A0A9Q3IGW5_9BASI</name>
<organism evidence="1 2">
    <name type="scientific">Austropuccinia psidii MF-1</name>
    <dbReference type="NCBI Taxonomy" id="1389203"/>
    <lineage>
        <taxon>Eukaryota</taxon>
        <taxon>Fungi</taxon>
        <taxon>Dikarya</taxon>
        <taxon>Basidiomycota</taxon>
        <taxon>Pucciniomycotina</taxon>
        <taxon>Pucciniomycetes</taxon>
        <taxon>Pucciniales</taxon>
        <taxon>Sphaerophragmiaceae</taxon>
        <taxon>Austropuccinia</taxon>
    </lineage>
</organism>
<reference evidence="1" key="1">
    <citation type="submission" date="2021-03" db="EMBL/GenBank/DDBJ databases">
        <title>Draft genome sequence of rust myrtle Austropuccinia psidii MF-1, a brazilian biotype.</title>
        <authorList>
            <person name="Quecine M.C."/>
            <person name="Pachon D.M.R."/>
            <person name="Bonatelli M.L."/>
            <person name="Correr F.H."/>
            <person name="Franceschini L.M."/>
            <person name="Leite T.F."/>
            <person name="Margarido G.R.A."/>
            <person name="Almeida C.A."/>
            <person name="Ferrarezi J.A."/>
            <person name="Labate C.A."/>
        </authorList>
    </citation>
    <scope>NUCLEOTIDE SEQUENCE</scope>
    <source>
        <strain evidence="1">MF-1</strain>
    </source>
</reference>
<comment type="caution">
    <text evidence="1">The sequence shown here is derived from an EMBL/GenBank/DDBJ whole genome shotgun (WGS) entry which is preliminary data.</text>
</comment>
<keyword evidence="2" id="KW-1185">Reference proteome</keyword>
<dbReference type="EMBL" id="AVOT02045782">
    <property type="protein sequence ID" value="MBW0541133.1"/>
    <property type="molecule type" value="Genomic_DNA"/>
</dbReference>